<feature type="compositionally biased region" description="Basic and acidic residues" evidence="1">
    <location>
        <begin position="95"/>
        <end position="111"/>
    </location>
</feature>
<protein>
    <submittedName>
        <fullName evidence="2">Uncharacterized protein</fullName>
    </submittedName>
</protein>
<dbReference type="KEGG" id="clus:A9F13_04g00891"/>
<accession>A0AA91Q2L2</accession>
<organism evidence="2 3">
    <name type="scientific">Clavispora lusitaniae</name>
    <name type="common">Candida lusitaniae</name>
    <dbReference type="NCBI Taxonomy" id="36911"/>
    <lineage>
        <taxon>Eukaryota</taxon>
        <taxon>Fungi</taxon>
        <taxon>Dikarya</taxon>
        <taxon>Ascomycota</taxon>
        <taxon>Saccharomycotina</taxon>
        <taxon>Pichiomycetes</taxon>
        <taxon>Metschnikowiaceae</taxon>
        <taxon>Clavispora</taxon>
    </lineage>
</organism>
<feature type="compositionally biased region" description="Acidic residues" evidence="1">
    <location>
        <begin position="344"/>
        <end position="354"/>
    </location>
</feature>
<dbReference type="EMBL" id="LYUB02000004">
    <property type="protein sequence ID" value="OVF09612.1"/>
    <property type="molecule type" value="Genomic_DNA"/>
</dbReference>
<evidence type="ECO:0000313" key="2">
    <source>
        <dbReference type="EMBL" id="OVF09612.1"/>
    </source>
</evidence>
<feature type="region of interest" description="Disordered" evidence="1">
    <location>
        <begin position="95"/>
        <end position="125"/>
    </location>
</feature>
<comment type="caution">
    <text evidence="2">The sequence shown here is derived from an EMBL/GenBank/DDBJ whole genome shotgun (WGS) entry which is preliminary data.</text>
</comment>
<evidence type="ECO:0000313" key="3">
    <source>
        <dbReference type="Proteomes" id="UP000195602"/>
    </source>
</evidence>
<evidence type="ECO:0000256" key="1">
    <source>
        <dbReference type="SAM" id="MobiDB-lite"/>
    </source>
</evidence>
<feature type="region of interest" description="Disordered" evidence="1">
    <location>
        <begin position="20"/>
        <end position="40"/>
    </location>
</feature>
<sequence length="354" mass="40309">MVLHKNKWDHKAKISYLKKHGLTRPKQAPTVTPKWSSKKTGESKSIAFYADDSDDSDWDSQDEALLNHFYPEIGEQNISVDQKLKIKRQIVNGLREKQNEQNEQDAEKATEDDTAEPIDSEDEMGGIYLGTQEPEIQLPDLETKLSEFILSDTFKQKNRKLLKNKVDDSLLQDYGLESYKDTVKQTDYNAAKKNNVDISRFSASDLDGMRIGQKEETTTNIRALSEEEKREHLERTEKLERQRLYDQIRTKFGNTEKRSKVLEINNIDKDNVRSMQALNQKIAQAPEIAPDLERDLLDLVGGQDLDVPAQQAPDLDDLLRQATAVSSSEKKETVSSHTAQAPSDADDFLDELLG</sequence>
<gene>
    <name evidence="2" type="ORF">A9F13_04g00891</name>
</gene>
<name>A0AA91Q2L2_CLALS</name>
<proteinExistence type="predicted"/>
<reference evidence="2 3" key="1">
    <citation type="submission" date="2017-04" db="EMBL/GenBank/DDBJ databases">
        <title>Draft genome of the yeast Clavispora lusitaniae type strain CBS 6936.</title>
        <authorList>
            <person name="Durrens P."/>
            <person name="Klopp C."/>
            <person name="Biteau N."/>
            <person name="Fitton-Ouhabi V."/>
            <person name="Dementhon K."/>
            <person name="Accoceberry I."/>
            <person name="Sherman D.J."/>
            <person name="Noel T."/>
        </authorList>
    </citation>
    <scope>NUCLEOTIDE SEQUENCE [LARGE SCALE GENOMIC DNA]</scope>
    <source>
        <strain evidence="2 3">CBS 6936</strain>
    </source>
</reference>
<feature type="region of interest" description="Disordered" evidence="1">
    <location>
        <begin position="321"/>
        <end position="354"/>
    </location>
</feature>
<dbReference type="Proteomes" id="UP000195602">
    <property type="component" value="Unassembled WGS sequence"/>
</dbReference>
<dbReference type="AlphaFoldDB" id="A0AA91Q2L2"/>
<feature type="compositionally biased region" description="Acidic residues" evidence="1">
    <location>
        <begin position="112"/>
        <end position="124"/>
    </location>
</feature>